<evidence type="ECO:0000313" key="2">
    <source>
        <dbReference type="Proteomes" id="UP000179284"/>
    </source>
</evidence>
<reference evidence="2" key="1">
    <citation type="submission" date="2016-10" db="EMBL/GenBank/DDBJ databases">
        <title>The complete genome sequence of the rumen bacterium Butyrivibrio hungatei MB2003.</title>
        <authorList>
            <person name="Palevich N."/>
            <person name="Kelly W.J."/>
            <person name="Leahy S.C."/>
            <person name="Altermann E."/>
            <person name="Rakonjac J."/>
            <person name="Attwood G.T."/>
        </authorList>
    </citation>
    <scope>NUCLEOTIDE SEQUENCE [LARGE SCALE GENOMIC DNA]</scope>
    <source>
        <strain evidence="2">MB2003</strain>
    </source>
</reference>
<dbReference type="OrthoDB" id="2002934at2"/>
<dbReference type="RefSeq" id="WP_071175181.1">
    <property type="nucleotide sequence ID" value="NZ_CP017831.1"/>
</dbReference>
<gene>
    <name evidence="1" type="ORF">bhn_I0368</name>
</gene>
<evidence type="ECO:0000313" key="1">
    <source>
        <dbReference type="EMBL" id="AOZ95402.1"/>
    </source>
</evidence>
<dbReference type="AlphaFoldDB" id="A0A1D9NYS1"/>
<dbReference type="EMBL" id="CP017831">
    <property type="protein sequence ID" value="AOZ95402.1"/>
    <property type="molecule type" value="Genomic_DNA"/>
</dbReference>
<proteinExistence type="predicted"/>
<keyword evidence="2" id="KW-1185">Reference proteome</keyword>
<sequence>MKSDVVIIDNKGNGFKEAIEATKKVAEFKCLDTKDSTQLQLCAEELLSMARSITGEIKASFWVECEGSKFDLNMTTETVMDKEKRYLLINSSSERKNEAAKTFLGMLRDAFEEAMLAEADNSSYYELPDDVASDVAGRYIEDPEWDRYEHSILKKLADDIKISIKGGVVNMVVSKSFPNY</sequence>
<organism evidence="1 2">
    <name type="scientific">Butyrivibrio hungatei</name>
    <dbReference type="NCBI Taxonomy" id="185008"/>
    <lineage>
        <taxon>Bacteria</taxon>
        <taxon>Bacillati</taxon>
        <taxon>Bacillota</taxon>
        <taxon>Clostridia</taxon>
        <taxon>Lachnospirales</taxon>
        <taxon>Lachnospiraceae</taxon>
        <taxon>Butyrivibrio</taxon>
    </lineage>
</organism>
<protein>
    <submittedName>
        <fullName evidence="1">Uncharacterized protein</fullName>
    </submittedName>
</protein>
<dbReference type="KEGG" id="bhu:bhn_I0368"/>
<name>A0A1D9NYS1_9FIRM</name>
<accession>A0A1D9NYS1</accession>
<dbReference type="Proteomes" id="UP000179284">
    <property type="component" value="Chromosome I"/>
</dbReference>